<dbReference type="STRING" id="646526.A0A1W0E365"/>
<evidence type="ECO:0000313" key="4">
    <source>
        <dbReference type="EMBL" id="OQS53676.1"/>
    </source>
</evidence>
<gene>
    <name evidence="4" type="ORF">EHP00_1094</name>
</gene>
<dbReference type="EMBL" id="MNPJ01000026">
    <property type="protein sequence ID" value="OQS53676.1"/>
    <property type="molecule type" value="Genomic_DNA"/>
</dbReference>
<keyword evidence="1 4" id="KW-0808">Transferase</keyword>
<dbReference type="CDD" id="cd04301">
    <property type="entry name" value="NAT_SF"/>
    <property type="match status" value="1"/>
</dbReference>
<dbReference type="InterPro" id="IPR016181">
    <property type="entry name" value="Acyl_CoA_acyltransferase"/>
</dbReference>
<dbReference type="EC" id="2.3.1.4" evidence="1"/>
<feature type="signal peptide" evidence="2">
    <location>
        <begin position="1"/>
        <end position="17"/>
    </location>
</feature>
<evidence type="ECO:0000259" key="3">
    <source>
        <dbReference type="PROSITE" id="PS51186"/>
    </source>
</evidence>
<dbReference type="VEuPathDB" id="MicrosporidiaDB:EHP00_1094"/>
<dbReference type="OrthoDB" id="10039976at2759"/>
<dbReference type="Gene3D" id="3.40.630.30">
    <property type="match status" value="1"/>
</dbReference>
<comment type="similarity">
    <text evidence="1">Belongs to the acetyltransferase family. GNA1 subfamily.</text>
</comment>
<comment type="catalytic activity">
    <reaction evidence="1">
        <text>D-glucosamine 6-phosphate + acetyl-CoA = N-acetyl-D-glucosamine 6-phosphate + CoA + H(+)</text>
        <dbReference type="Rhea" id="RHEA:10292"/>
        <dbReference type="ChEBI" id="CHEBI:15378"/>
        <dbReference type="ChEBI" id="CHEBI:57287"/>
        <dbReference type="ChEBI" id="CHEBI:57288"/>
        <dbReference type="ChEBI" id="CHEBI:57513"/>
        <dbReference type="ChEBI" id="CHEBI:58725"/>
        <dbReference type="EC" id="2.3.1.4"/>
    </reaction>
</comment>
<dbReference type="GO" id="GO:0004343">
    <property type="term" value="F:glucosamine 6-phosphate N-acetyltransferase activity"/>
    <property type="evidence" value="ECO:0007669"/>
    <property type="project" value="UniProtKB-UniRule"/>
</dbReference>
<dbReference type="Proteomes" id="UP000192758">
    <property type="component" value="Unassembled WGS sequence"/>
</dbReference>
<feature type="domain" description="N-acetyltransferase" evidence="3">
    <location>
        <begin position="22"/>
        <end position="180"/>
    </location>
</feature>
<organism evidence="4 5">
    <name type="scientific">Ecytonucleospora hepatopenaei</name>
    <dbReference type="NCBI Taxonomy" id="646526"/>
    <lineage>
        <taxon>Eukaryota</taxon>
        <taxon>Fungi</taxon>
        <taxon>Fungi incertae sedis</taxon>
        <taxon>Microsporidia</taxon>
        <taxon>Enterocytozoonidae</taxon>
        <taxon>Ecytonucleospora</taxon>
    </lineage>
</organism>
<feature type="chain" id="PRO_5012212891" description="Glucosamine 6-phosphate N-acetyltransferase" evidence="2">
    <location>
        <begin position="18"/>
        <end position="180"/>
    </location>
</feature>
<sequence>MLLLSILCVTCASSSVAVDETFNIRELTVTDVQRPEFLELFNELTTTEKPSNEKIKEAFEKKQSSNLHHQLGVFTMDGSVIGTLTVFLDPKYAKNGRPAAFIEDVIVNKNYQGKGLAKRLLREAEEFSIKHNSYKMILSCSKSLAKNENSPYVKLGFEKDCITMRKNLNTEEDSEMEILS</sequence>
<comment type="caution">
    <text evidence="4">The sequence shown here is derived from an EMBL/GenBank/DDBJ whole genome shotgun (WGS) entry which is preliminary data.</text>
</comment>
<accession>A0A1W0E365</accession>
<comment type="pathway">
    <text evidence="1">Nucleotide-sugar biosynthesis; UDP-N-acetyl-alpha-D-glucosamine biosynthesis; N-acetyl-alpha-D-glucosamine 1-phosphate from alpha-D-glucosamine 6-phosphate (route I): step 1/2.</text>
</comment>
<dbReference type="Pfam" id="PF00583">
    <property type="entry name" value="Acetyltransf_1"/>
    <property type="match status" value="1"/>
</dbReference>
<dbReference type="UniPathway" id="UPA00113">
    <property type="reaction ID" value="UER00529"/>
</dbReference>
<keyword evidence="2" id="KW-0732">Signal</keyword>
<dbReference type="GO" id="GO:0006048">
    <property type="term" value="P:UDP-N-acetylglucosamine biosynthetic process"/>
    <property type="evidence" value="ECO:0007669"/>
    <property type="project" value="UniProtKB-UniRule"/>
</dbReference>
<keyword evidence="1" id="KW-0012">Acyltransferase</keyword>
<protein>
    <recommendedName>
        <fullName evidence="1">Glucosamine 6-phosphate N-acetyltransferase</fullName>
        <ecNumber evidence="1">2.3.1.4</ecNumber>
    </recommendedName>
</protein>
<dbReference type="InterPro" id="IPR039143">
    <property type="entry name" value="GNPNAT1-like"/>
</dbReference>
<dbReference type="SUPFAM" id="SSF55729">
    <property type="entry name" value="Acyl-CoA N-acyltransferases (Nat)"/>
    <property type="match status" value="1"/>
</dbReference>
<dbReference type="PANTHER" id="PTHR13355:SF11">
    <property type="entry name" value="GLUCOSAMINE 6-PHOSPHATE N-ACETYLTRANSFERASE"/>
    <property type="match status" value="1"/>
</dbReference>
<reference evidence="4 5" key="1">
    <citation type="journal article" date="2017" name="Environ. Microbiol.">
        <title>Decay of the glycolytic pathway and adaptation to intranuclear parasitism within Enterocytozoonidae microsporidia.</title>
        <authorList>
            <person name="Wiredu Boakye D."/>
            <person name="Jaroenlak P."/>
            <person name="Prachumwat A."/>
            <person name="Williams T.A."/>
            <person name="Bateman K.S."/>
            <person name="Itsathitphaisarn O."/>
            <person name="Sritunyalucksana K."/>
            <person name="Paszkiewicz K.H."/>
            <person name="Moore K.A."/>
            <person name="Stentiford G.D."/>
            <person name="Williams B.A."/>
        </authorList>
    </citation>
    <scope>NUCLEOTIDE SEQUENCE [LARGE SCALE GENOMIC DNA]</scope>
    <source>
        <strain evidence="4 5">TH1</strain>
    </source>
</reference>
<evidence type="ECO:0000256" key="2">
    <source>
        <dbReference type="SAM" id="SignalP"/>
    </source>
</evidence>
<dbReference type="InterPro" id="IPR000182">
    <property type="entry name" value="GNAT_dom"/>
</dbReference>
<evidence type="ECO:0000256" key="1">
    <source>
        <dbReference type="RuleBase" id="RU365086"/>
    </source>
</evidence>
<name>A0A1W0E365_9MICR</name>
<evidence type="ECO:0000313" key="5">
    <source>
        <dbReference type="Proteomes" id="UP000192758"/>
    </source>
</evidence>
<dbReference type="AlphaFoldDB" id="A0A1W0E365"/>
<proteinExistence type="inferred from homology"/>
<dbReference type="PROSITE" id="PS51186">
    <property type="entry name" value="GNAT"/>
    <property type="match status" value="1"/>
</dbReference>
<keyword evidence="5" id="KW-1185">Reference proteome</keyword>
<dbReference type="PANTHER" id="PTHR13355">
    <property type="entry name" value="GLUCOSAMINE 6-PHOSPHATE N-ACETYLTRANSFERASE"/>
    <property type="match status" value="1"/>
</dbReference>